<dbReference type="RefSeq" id="WP_241446677.1">
    <property type="nucleotide sequence ID" value="NZ_JAKZHW010000001.1"/>
</dbReference>
<gene>
    <name evidence="3" type="ORF">LZ016_06975</name>
</gene>
<keyword evidence="3" id="KW-0540">Nuclease</keyword>
<name>A0ABS9VLK2_9SPHN</name>
<feature type="domain" description="Endonuclease/exonuclease/phosphatase" evidence="2">
    <location>
        <begin position="25"/>
        <end position="272"/>
    </location>
</feature>
<dbReference type="PANTHER" id="PTHR12121:SF36">
    <property type="entry name" value="ENDONUCLEASE_EXONUCLEASE_PHOSPHATASE DOMAIN-CONTAINING PROTEIN"/>
    <property type="match status" value="1"/>
</dbReference>
<protein>
    <submittedName>
        <fullName evidence="3">Endonuclease/exonuclease/phosphatase family protein</fullName>
    </submittedName>
</protein>
<dbReference type="SUPFAM" id="SSF56219">
    <property type="entry name" value="DNase I-like"/>
    <property type="match status" value="1"/>
</dbReference>
<feature type="chain" id="PRO_5045956070" evidence="1">
    <location>
        <begin position="18"/>
        <end position="284"/>
    </location>
</feature>
<dbReference type="InterPro" id="IPR005135">
    <property type="entry name" value="Endo/exonuclease/phosphatase"/>
</dbReference>
<evidence type="ECO:0000313" key="3">
    <source>
        <dbReference type="EMBL" id="MCH8615841.1"/>
    </source>
</evidence>
<reference evidence="3 4" key="1">
    <citation type="submission" date="2022-03" db="EMBL/GenBank/DDBJ databases">
        <authorList>
            <person name="Jo J.-H."/>
            <person name="Im W.-T."/>
        </authorList>
    </citation>
    <scope>NUCLEOTIDE SEQUENCE [LARGE SCALE GENOMIC DNA]</scope>
    <source>
        <strain evidence="3 4">SM33</strain>
    </source>
</reference>
<sequence>MITLALAALAASSPAPATCPPMRVMTYNIRLDLESDGVNRWSNRRDQFIGQIGLMRPAILGLQEVVPGQRADLEKAFPNYSVLGTAREPGPSGESANLAFDRNVFSLKTSGTFWLSPTPNVPSKGWDAAYSRVATWAHLVRKSDGRKFLALNTHMDNEGQQARLEGARQITRWLAANRQPGEAVLVTGDMNTEPNTPPLQELTSAKLGLRDSRVVSRTPPVGPDGTWNDFNALPLPKDRMRIDFVLVDPKIEVERYGVLAWHFDDNRVASDHFPVVADLDACRR</sequence>
<dbReference type="CDD" id="cd09083">
    <property type="entry name" value="EEP-1"/>
    <property type="match status" value="1"/>
</dbReference>
<dbReference type="InterPro" id="IPR036691">
    <property type="entry name" value="Endo/exonu/phosph_ase_sf"/>
</dbReference>
<dbReference type="InterPro" id="IPR050410">
    <property type="entry name" value="CCR4/nocturin_mRNA_transcr"/>
</dbReference>
<keyword evidence="3" id="KW-0255">Endonuclease</keyword>
<feature type="signal peptide" evidence="1">
    <location>
        <begin position="1"/>
        <end position="17"/>
    </location>
</feature>
<keyword evidence="4" id="KW-1185">Reference proteome</keyword>
<dbReference type="EMBL" id="JAKZHW010000001">
    <property type="protein sequence ID" value="MCH8615841.1"/>
    <property type="molecule type" value="Genomic_DNA"/>
</dbReference>
<dbReference type="GO" id="GO:0004519">
    <property type="term" value="F:endonuclease activity"/>
    <property type="evidence" value="ECO:0007669"/>
    <property type="project" value="UniProtKB-KW"/>
</dbReference>
<keyword evidence="1" id="KW-0732">Signal</keyword>
<dbReference type="Pfam" id="PF03372">
    <property type="entry name" value="Exo_endo_phos"/>
    <property type="match status" value="1"/>
</dbReference>
<evidence type="ECO:0000259" key="2">
    <source>
        <dbReference type="Pfam" id="PF03372"/>
    </source>
</evidence>
<keyword evidence="3" id="KW-0378">Hydrolase</keyword>
<dbReference type="Gene3D" id="3.60.10.10">
    <property type="entry name" value="Endonuclease/exonuclease/phosphatase"/>
    <property type="match status" value="1"/>
</dbReference>
<comment type="caution">
    <text evidence="3">The sequence shown here is derived from an EMBL/GenBank/DDBJ whole genome shotgun (WGS) entry which is preliminary data.</text>
</comment>
<dbReference type="Proteomes" id="UP001203058">
    <property type="component" value="Unassembled WGS sequence"/>
</dbReference>
<accession>A0ABS9VLK2</accession>
<organism evidence="3 4">
    <name type="scientific">Sphingomonas telluris</name>
    <dbReference type="NCBI Taxonomy" id="2907998"/>
    <lineage>
        <taxon>Bacteria</taxon>
        <taxon>Pseudomonadati</taxon>
        <taxon>Pseudomonadota</taxon>
        <taxon>Alphaproteobacteria</taxon>
        <taxon>Sphingomonadales</taxon>
        <taxon>Sphingomonadaceae</taxon>
        <taxon>Sphingomonas</taxon>
    </lineage>
</organism>
<dbReference type="PANTHER" id="PTHR12121">
    <property type="entry name" value="CARBON CATABOLITE REPRESSOR PROTEIN 4"/>
    <property type="match status" value="1"/>
</dbReference>
<proteinExistence type="predicted"/>
<evidence type="ECO:0000256" key="1">
    <source>
        <dbReference type="SAM" id="SignalP"/>
    </source>
</evidence>
<evidence type="ECO:0000313" key="4">
    <source>
        <dbReference type="Proteomes" id="UP001203058"/>
    </source>
</evidence>